<feature type="transmembrane region" description="Helical" evidence="1">
    <location>
        <begin position="26"/>
        <end position="44"/>
    </location>
</feature>
<dbReference type="AlphaFoldDB" id="A0A0F9WAG2"/>
<proteinExistence type="predicted"/>
<organism evidence="2 3">
    <name type="scientific">Vairimorpha ceranae</name>
    <dbReference type="NCBI Taxonomy" id="40302"/>
    <lineage>
        <taxon>Eukaryota</taxon>
        <taxon>Fungi</taxon>
        <taxon>Fungi incertae sedis</taxon>
        <taxon>Microsporidia</taxon>
        <taxon>Nosematidae</taxon>
        <taxon>Vairimorpha</taxon>
    </lineage>
</organism>
<accession>A0A0F9WAG2</accession>
<protein>
    <submittedName>
        <fullName evidence="2">Uncharacterized protein</fullName>
    </submittedName>
</protein>
<dbReference type="Proteomes" id="UP000034350">
    <property type="component" value="Unassembled WGS sequence"/>
</dbReference>
<comment type="caution">
    <text evidence="2">The sequence shown here is derived from an EMBL/GenBank/DDBJ whole genome shotgun (WGS) entry which is preliminary data.</text>
</comment>
<dbReference type="GeneID" id="36320961"/>
<dbReference type="EMBL" id="JPQZ01000057">
    <property type="protein sequence ID" value="KKO74596.1"/>
    <property type="molecule type" value="Genomic_DNA"/>
</dbReference>
<reference evidence="2 3" key="1">
    <citation type="journal article" date="2015" name="Environ. Microbiol.">
        <title>Genome analyses suggest the presence of polyploidy and recent human-driven expansions in eight global populations of the honeybee pathogen Nosema ceranae.</title>
        <authorList>
            <person name="Pelin A."/>
            <person name="Selman M."/>
            <person name="Aris-Brosou S."/>
            <person name="Farinelli L."/>
            <person name="Corradi N."/>
        </authorList>
    </citation>
    <scope>NUCLEOTIDE SEQUENCE [LARGE SCALE GENOMIC DNA]</scope>
    <source>
        <strain evidence="2 3">PA08 1199</strain>
    </source>
</reference>
<evidence type="ECO:0000313" key="3">
    <source>
        <dbReference type="Proteomes" id="UP000034350"/>
    </source>
</evidence>
<dbReference type="RefSeq" id="XP_024330338.1">
    <property type="nucleotide sequence ID" value="XM_024476013.1"/>
</dbReference>
<dbReference type="VEuPathDB" id="MicrosporidiaDB:AAJ76_570007133"/>
<name>A0A0F9WAG2_9MICR</name>
<evidence type="ECO:0000256" key="1">
    <source>
        <dbReference type="SAM" id="Phobius"/>
    </source>
</evidence>
<keyword evidence="1" id="KW-0812">Transmembrane</keyword>
<keyword evidence="3" id="KW-1185">Reference proteome</keyword>
<keyword evidence="1" id="KW-0472">Membrane</keyword>
<evidence type="ECO:0000313" key="2">
    <source>
        <dbReference type="EMBL" id="KKO74596.1"/>
    </source>
</evidence>
<sequence length="52" mass="6794">MVFWYQNKKFFFAQLANRLTLTKKQYFYFLFFSRCKNLIIFFLIKYKYKKYY</sequence>
<keyword evidence="1" id="KW-1133">Transmembrane helix</keyword>
<gene>
    <name evidence="2" type="ORF">AAJ76_570007133</name>
</gene>